<name>A0A919CQM4_9PROT</name>
<dbReference type="InterPro" id="IPR036259">
    <property type="entry name" value="MFS_trans_sf"/>
</dbReference>
<evidence type="ECO:0000256" key="1">
    <source>
        <dbReference type="ARBA" id="ARBA00022692"/>
    </source>
</evidence>
<dbReference type="InterPro" id="IPR011701">
    <property type="entry name" value="MFS"/>
</dbReference>
<keyword evidence="3 4" id="KW-0472">Membrane</keyword>
<protein>
    <submittedName>
        <fullName evidence="5">MFS transporter</fullName>
    </submittedName>
</protein>
<sequence>MTSLRDYATVTAAYWAFTLTDGALRMLVLLHFHRLGYAPLDIAVLFLLYEAMGVVTNFLGGWVGARFGLRITLFTGLAVQIVALTMLSLTDPAWTAALSVAYVMVAQALSGIAKDLTKMSSKSAVKLVVDAGDHGGLFKWVAVLTGSKNALKGIGFLLGGALLEQLGFEWALWSMAGMLAFVLAGALMLVRADLGRAKSRIRTRELFSKTREINLLSAARIFLFASRDVWFVVGVPIFLYDRLGWSFDAVGAFMAAWVVGYGMVQAAAPRLLGRSAAERGAGAAKLWGAVLTVLPAVIAVGLSPAFENWLASAAGTALPDAYQPVVLIGGLLVFGVVFALNSSVHSYLIVAYSDADKVALNVGFYYMANAVGRFGGTLLSGLLYQVAGLAGTLWTSSALLALTVLITLFLRSTAVTTSAGKAEAA</sequence>
<evidence type="ECO:0000256" key="4">
    <source>
        <dbReference type="SAM" id="Phobius"/>
    </source>
</evidence>
<proteinExistence type="predicted"/>
<gene>
    <name evidence="5" type="ORF">GCM10017083_21330</name>
</gene>
<reference evidence="5" key="2">
    <citation type="submission" date="2020-09" db="EMBL/GenBank/DDBJ databases">
        <authorList>
            <person name="Sun Q."/>
            <person name="Kim S."/>
        </authorList>
    </citation>
    <scope>NUCLEOTIDE SEQUENCE</scope>
    <source>
        <strain evidence="5">KCTC 42651</strain>
    </source>
</reference>
<feature type="transmembrane region" description="Helical" evidence="4">
    <location>
        <begin position="42"/>
        <end position="63"/>
    </location>
</feature>
<accession>A0A919CQM4</accession>
<evidence type="ECO:0000256" key="2">
    <source>
        <dbReference type="ARBA" id="ARBA00022989"/>
    </source>
</evidence>
<dbReference type="PANTHER" id="PTHR23547">
    <property type="entry name" value="MAJOR FACILITATOR SUPERFAMILY DOMAIN, GENERAL SUBSTRATE TRANSPORTER"/>
    <property type="match status" value="1"/>
</dbReference>
<dbReference type="EMBL" id="BMZS01000004">
    <property type="protein sequence ID" value="GHD49263.1"/>
    <property type="molecule type" value="Genomic_DNA"/>
</dbReference>
<evidence type="ECO:0000313" key="6">
    <source>
        <dbReference type="Proteomes" id="UP000630353"/>
    </source>
</evidence>
<dbReference type="PANTHER" id="PTHR23547:SF1">
    <property type="entry name" value="MAJOR FACILITATOR SUPERFAMILY MFS_1"/>
    <property type="match status" value="1"/>
</dbReference>
<feature type="transmembrane region" description="Helical" evidence="4">
    <location>
        <begin position="12"/>
        <end position="30"/>
    </location>
</feature>
<dbReference type="AlphaFoldDB" id="A0A919CQM4"/>
<feature type="transmembrane region" description="Helical" evidence="4">
    <location>
        <begin position="364"/>
        <end position="387"/>
    </location>
</feature>
<keyword evidence="2 4" id="KW-1133">Transmembrane helix</keyword>
<feature type="transmembrane region" description="Helical" evidence="4">
    <location>
        <begin position="245"/>
        <end position="264"/>
    </location>
</feature>
<keyword evidence="6" id="KW-1185">Reference proteome</keyword>
<dbReference type="GO" id="GO:0022857">
    <property type="term" value="F:transmembrane transporter activity"/>
    <property type="evidence" value="ECO:0007669"/>
    <property type="project" value="InterPro"/>
</dbReference>
<dbReference type="RefSeq" id="WP_189989184.1">
    <property type="nucleotide sequence ID" value="NZ_BMZS01000004.1"/>
</dbReference>
<dbReference type="Pfam" id="PF07690">
    <property type="entry name" value="MFS_1"/>
    <property type="match status" value="1"/>
</dbReference>
<dbReference type="SUPFAM" id="SSF103473">
    <property type="entry name" value="MFS general substrate transporter"/>
    <property type="match status" value="1"/>
</dbReference>
<feature type="transmembrane region" description="Helical" evidence="4">
    <location>
        <begin position="213"/>
        <end position="239"/>
    </location>
</feature>
<organism evidence="5 6">
    <name type="scientific">Thalassobaculum fulvum</name>
    <dbReference type="NCBI Taxonomy" id="1633335"/>
    <lineage>
        <taxon>Bacteria</taxon>
        <taxon>Pseudomonadati</taxon>
        <taxon>Pseudomonadota</taxon>
        <taxon>Alphaproteobacteria</taxon>
        <taxon>Rhodospirillales</taxon>
        <taxon>Thalassobaculaceae</taxon>
        <taxon>Thalassobaculum</taxon>
    </lineage>
</organism>
<feature type="transmembrane region" description="Helical" evidence="4">
    <location>
        <begin position="69"/>
        <end position="87"/>
    </location>
</feature>
<feature type="transmembrane region" description="Helical" evidence="4">
    <location>
        <begin position="393"/>
        <end position="410"/>
    </location>
</feature>
<dbReference type="InterPro" id="IPR047769">
    <property type="entry name" value="MFS_ArsJ"/>
</dbReference>
<evidence type="ECO:0000256" key="3">
    <source>
        <dbReference type="ARBA" id="ARBA00023136"/>
    </source>
</evidence>
<dbReference type="Gene3D" id="1.20.1250.20">
    <property type="entry name" value="MFS general substrate transporter like domains"/>
    <property type="match status" value="1"/>
</dbReference>
<comment type="caution">
    <text evidence="5">The sequence shown here is derived from an EMBL/GenBank/DDBJ whole genome shotgun (WGS) entry which is preliminary data.</text>
</comment>
<feature type="transmembrane region" description="Helical" evidence="4">
    <location>
        <begin position="284"/>
        <end position="306"/>
    </location>
</feature>
<feature type="transmembrane region" description="Helical" evidence="4">
    <location>
        <begin position="170"/>
        <end position="192"/>
    </location>
</feature>
<feature type="transmembrane region" description="Helical" evidence="4">
    <location>
        <begin position="326"/>
        <end position="352"/>
    </location>
</feature>
<reference evidence="5" key="1">
    <citation type="journal article" date="2014" name="Int. J. Syst. Evol. Microbiol.">
        <title>Complete genome sequence of Corynebacterium casei LMG S-19264T (=DSM 44701T), isolated from a smear-ripened cheese.</title>
        <authorList>
            <consortium name="US DOE Joint Genome Institute (JGI-PGF)"/>
            <person name="Walter F."/>
            <person name="Albersmeier A."/>
            <person name="Kalinowski J."/>
            <person name="Ruckert C."/>
        </authorList>
    </citation>
    <scope>NUCLEOTIDE SEQUENCE</scope>
    <source>
        <strain evidence="5">KCTC 42651</strain>
    </source>
</reference>
<dbReference type="Proteomes" id="UP000630353">
    <property type="component" value="Unassembled WGS sequence"/>
</dbReference>
<evidence type="ECO:0000313" key="5">
    <source>
        <dbReference type="EMBL" id="GHD49263.1"/>
    </source>
</evidence>
<dbReference type="NCBIfam" id="NF033734">
    <property type="entry name" value="MFS_ArsJ"/>
    <property type="match status" value="1"/>
</dbReference>
<keyword evidence="1 4" id="KW-0812">Transmembrane</keyword>